<dbReference type="PROSITE" id="PS50102">
    <property type="entry name" value="RRM"/>
    <property type="match status" value="2"/>
</dbReference>
<dbReference type="EMBL" id="GEBQ01031302">
    <property type="protein sequence ID" value="JAT08675.1"/>
    <property type="molecule type" value="Transcribed_RNA"/>
</dbReference>
<dbReference type="InterPro" id="IPR000504">
    <property type="entry name" value="RRM_dom"/>
</dbReference>
<dbReference type="GO" id="GO:1990904">
    <property type="term" value="C:ribonucleoprotein complex"/>
    <property type="evidence" value="ECO:0007669"/>
    <property type="project" value="InterPro"/>
</dbReference>
<feature type="domain" description="RRM" evidence="4">
    <location>
        <begin position="6"/>
        <end position="84"/>
    </location>
</feature>
<accession>A0A1B6KB81</accession>
<dbReference type="InterPro" id="IPR052462">
    <property type="entry name" value="SLIRP/GR-RBP-like"/>
</dbReference>
<evidence type="ECO:0000313" key="5">
    <source>
        <dbReference type="EMBL" id="JAT08675.1"/>
    </source>
</evidence>
<proteinExistence type="predicted"/>
<dbReference type="GO" id="GO:0005737">
    <property type="term" value="C:cytoplasm"/>
    <property type="evidence" value="ECO:0007669"/>
    <property type="project" value="UniProtKB-ARBA"/>
</dbReference>
<dbReference type="SMART" id="SM00360">
    <property type="entry name" value="RRM"/>
    <property type="match status" value="2"/>
</dbReference>
<name>A0A1B6KB81_9HEMI</name>
<feature type="domain" description="RRM" evidence="4">
    <location>
        <begin position="92"/>
        <end position="172"/>
    </location>
</feature>
<reference evidence="5" key="1">
    <citation type="submission" date="2015-11" db="EMBL/GenBank/DDBJ databases">
        <title>De novo transcriptome assembly of four potential Pierce s Disease insect vectors from Arizona vineyards.</title>
        <authorList>
            <person name="Tassone E.E."/>
        </authorList>
    </citation>
    <scope>NUCLEOTIDE SEQUENCE</scope>
</reference>
<dbReference type="Pfam" id="PF00076">
    <property type="entry name" value="RRM_1"/>
    <property type="match status" value="2"/>
</dbReference>
<dbReference type="InterPro" id="IPR012677">
    <property type="entry name" value="Nucleotide-bd_a/b_plait_sf"/>
</dbReference>
<keyword evidence="1" id="KW-0677">Repeat</keyword>
<dbReference type="SUPFAM" id="SSF54928">
    <property type="entry name" value="RNA-binding domain, RBD"/>
    <property type="match status" value="2"/>
</dbReference>
<dbReference type="PANTHER" id="PTHR48027">
    <property type="entry name" value="HETEROGENEOUS NUCLEAR RIBONUCLEOPROTEIN 87F-RELATED"/>
    <property type="match status" value="1"/>
</dbReference>
<sequence length="337" mass="37786">MADSLKNLIVNYIPQCLEDYALKAIFSGIGEVDSCKIMKDHKTGYSYGFGFVSYVNPEDAQTAIQKLNGLKIVNKHIKVAYARPSDESIKGANLYITNLPRTTTVEELNKLFGAFGEIIKINILKDKYTGLPRGVAFVLYSRKSEAELAIRNLDGLEMPGSCERLSVKFAFDKSKRASYFVGYQAGQRYIIRKLFRSPFLNAHSRPNNWQAIQRSSTGTTTAGVHSPLIGDQVPPQLVAYPQRSPFLNAHSRPNNWQAIQRSSTGTTTAGVHSPLIGDQVPPQLVAYPQRRPLKNARFQQNNQHVWPIKNSHGSGNSRFHPFKCEGNSNEINYNFNY</sequence>
<dbReference type="GO" id="GO:0009967">
    <property type="term" value="P:positive regulation of signal transduction"/>
    <property type="evidence" value="ECO:0007669"/>
    <property type="project" value="UniProtKB-ARBA"/>
</dbReference>
<evidence type="ECO:0000256" key="3">
    <source>
        <dbReference type="PROSITE-ProRule" id="PRU00176"/>
    </source>
</evidence>
<dbReference type="Gene3D" id="3.30.70.330">
    <property type="match status" value="2"/>
</dbReference>
<dbReference type="PRINTS" id="PR00961">
    <property type="entry name" value="HUDSXLRNA"/>
</dbReference>
<protein>
    <recommendedName>
        <fullName evidence="4">RRM domain-containing protein</fullName>
    </recommendedName>
</protein>
<gene>
    <name evidence="5" type="ORF">g.12488</name>
</gene>
<evidence type="ECO:0000256" key="1">
    <source>
        <dbReference type="ARBA" id="ARBA00022737"/>
    </source>
</evidence>
<dbReference type="FunFam" id="3.30.70.330:FF:000383">
    <property type="entry name" value="Sex lethal, isoform D"/>
    <property type="match status" value="1"/>
</dbReference>
<evidence type="ECO:0000259" key="4">
    <source>
        <dbReference type="PROSITE" id="PS50102"/>
    </source>
</evidence>
<dbReference type="GO" id="GO:0003729">
    <property type="term" value="F:mRNA binding"/>
    <property type="evidence" value="ECO:0007669"/>
    <property type="project" value="UniProtKB-ARBA"/>
</dbReference>
<dbReference type="AlphaFoldDB" id="A0A1B6KB81"/>
<organism evidence="5">
    <name type="scientific">Graphocephala atropunctata</name>
    <dbReference type="NCBI Taxonomy" id="36148"/>
    <lineage>
        <taxon>Eukaryota</taxon>
        <taxon>Metazoa</taxon>
        <taxon>Ecdysozoa</taxon>
        <taxon>Arthropoda</taxon>
        <taxon>Hexapoda</taxon>
        <taxon>Insecta</taxon>
        <taxon>Pterygota</taxon>
        <taxon>Neoptera</taxon>
        <taxon>Paraneoptera</taxon>
        <taxon>Hemiptera</taxon>
        <taxon>Auchenorrhyncha</taxon>
        <taxon>Membracoidea</taxon>
        <taxon>Cicadellidae</taxon>
        <taxon>Cicadellinae</taxon>
        <taxon>Cicadellini</taxon>
        <taxon>Graphocephala</taxon>
    </lineage>
</organism>
<evidence type="ECO:0000256" key="2">
    <source>
        <dbReference type="ARBA" id="ARBA00022884"/>
    </source>
</evidence>
<dbReference type="InterPro" id="IPR002343">
    <property type="entry name" value="Hud_Sxl_RNA"/>
</dbReference>
<keyword evidence="2 3" id="KW-0694">RNA-binding</keyword>
<dbReference type="GO" id="GO:0010629">
    <property type="term" value="P:negative regulation of gene expression"/>
    <property type="evidence" value="ECO:0007669"/>
    <property type="project" value="UniProtKB-ARBA"/>
</dbReference>
<dbReference type="InterPro" id="IPR035979">
    <property type="entry name" value="RBD_domain_sf"/>
</dbReference>